<evidence type="ECO:0000313" key="3">
    <source>
        <dbReference type="Proteomes" id="UP000194236"/>
    </source>
</evidence>
<proteinExistence type="predicted"/>
<comment type="caution">
    <text evidence="2">The sequence shown here is derived from an EMBL/GenBank/DDBJ whole genome shotgun (WGS) entry which is preliminary data.</text>
</comment>
<evidence type="ECO:0000313" key="2">
    <source>
        <dbReference type="EMBL" id="OTF82204.1"/>
    </source>
</evidence>
<dbReference type="EMBL" id="MUJZ01009685">
    <property type="protein sequence ID" value="OTF82204.1"/>
    <property type="molecule type" value="Genomic_DNA"/>
</dbReference>
<feature type="region of interest" description="Disordered" evidence="1">
    <location>
        <begin position="338"/>
        <end position="357"/>
    </location>
</feature>
<protein>
    <submittedName>
        <fullName evidence="2">Uncharacterized protein</fullName>
    </submittedName>
</protein>
<feature type="compositionally biased region" description="Low complexity" evidence="1">
    <location>
        <begin position="338"/>
        <end position="353"/>
    </location>
</feature>
<dbReference type="Proteomes" id="UP000194236">
    <property type="component" value="Unassembled WGS sequence"/>
</dbReference>
<name>A0A1Y3BQ92_EURMA</name>
<evidence type="ECO:0000256" key="1">
    <source>
        <dbReference type="SAM" id="MobiDB-lite"/>
    </source>
</evidence>
<accession>A0A1Y3BQ92</accession>
<dbReference type="AlphaFoldDB" id="A0A1Y3BQ92"/>
<keyword evidence="3" id="KW-1185">Reference proteome</keyword>
<gene>
    <name evidence="2" type="ORF">BLA29_004670</name>
</gene>
<sequence>MASNSVDNQSDCSELTLSSAIQHFGHCIEQSKRTDSESTIHDEDSISAISVPNLTDDKCLKKSNGLYKKNNNSGAKRYFAQRFTQNSNPINLNRNTLPQKLMSTTIPSAESNLSLGCSTSGFSSSTSSMSPDDNHRYLTYGTSAQLQQEYGKFLPWPTLTEFRLRRKLRRFKRRARKLFNGNNLLGKSFNQIQNVKRLIKMAKQNDGKNSDNNNDGDVQVTISRSSSLTSLLNLIEEANKNLLNSFHEEDMLRNQSFNNRQFMQTKTTTLNQPPPKCPPRLKRAMSSINVGGQQQLKTQQQPIDDNQSLSKMEKQKTLPIMERYPIDSYRIAFVENKNSNKQQQPQQVKNSSNTDLQDTISVKSLDSYFGSISLNDNHQQQDSINQQQQQQRNSKILCVRSHFQINNGTIYLEDSDWEMCSEISEPSLSLNESINNSNDMNLDTDLIDLAL</sequence>
<organism evidence="2 3">
    <name type="scientific">Euroglyphus maynei</name>
    <name type="common">Mayne's house dust mite</name>
    <dbReference type="NCBI Taxonomy" id="6958"/>
    <lineage>
        <taxon>Eukaryota</taxon>
        <taxon>Metazoa</taxon>
        <taxon>Ecdysozoa</taxon>
        <taxon>Arthropoda</taxon>
        <taxon>Chelicerata</taxon>
        <taxon>Arachnida</taxon>
        <taxon>Acari</taxon>
        <taxon>Acariformes</taxon>
        <taxon>Sarcoptiformes</taxon>
        <taxon>Astigmata</taxon>
        <taxon>Psoroptidia</taxon>
        <taxon>Analgoidea</taxon>
        <taxon>Pyroglyphidae</taxon>
        <taxon>Pyroglyphinae</taxon>
        <taxon>Euroglyphus</taxon>
    </lineage>
</organism>
<dbReference type="OrthoDB" id="6517054at2759"/>
<feature type="non-terminal residue" evidence="2">
    <location>
        <position position="451"/>
    </location>
</feature>
<reference evidence="2 3" key="1">
    <citation type="submission" date="2017-03" db="EMBL/GenBank/DDBJ databases">
        <title>Genome Survey of Euroglyphus maynei.</title>
        <authorList>
            <person name="Arlian L.G."/>
            <person name="Morgan M.S."/>
            <person name="Rider S.D."/>
        </authorList>
    </citation>
    <scope>NUCLEOTIDE SEQUENCE [LARGE SCALE GENOMIC DNA]</scope>
    <source>
        <strain evidence="2">Arlian Lab</strain>
        <tissue evidence="2">Whole body</tissue>
    </source>
</reference>